<dbReference type="GO" id="GO:0004622">
    <property type="term" value="F:phosphatidylcholine lysophospholipase activity"/>
    <property type="evidence" value="ECO:0007669"/>
    <property type="project" value="TreeGrafter"/>
</dbReference>
<name>A0A198AN75_9BACL</name>
<dbReference type="EMBL" id="LYPB01000044">
    <property type="protein sequence ID" value="OAS22702.1"/>
    <property type="molecule type" value="Genomic_DNA"/>
</dbReference>
<dbReference type="InterPro" id="IPR051532">
    <property type="entry name" value="Ester_Hydrolysis_Enzymes"/>
</dbReference>
<reference evidence="2 3" key="1">
    <citation type="submission" date="2016-05" db="EMBL/GenBank/DDBJ databases">
        <title>Paenibacillus sp. 1ZS3-15 nov., isolated from the rhizosphere soil.</title>
        <authorList>
            <person name="Zhang X.X."/>
            <person name="Zhang J."/>
        </authorList>
    </citation>
    <scope>NUCLEOTIDE SEQUENCE [LARGE SCALE GENOMIC DNA]</scope>
    <source>
        <strain evidence="2 3">1ZS3-15</strain>
    </source>
</reference>
<dbReference type="OrthoDB" id="2536002at2"/>
<proteinExistence type="predicted"/>
<evidence type="ECO:0000259" key="1">
    <source>
        <dbReference type="Pfam" id="PF14606"/>
    </source>
</evidence>
<dbReference type="SUPFAM" id="SSF52266">
    <property type="entry name" value="SGNH hydrolase"/>
    <property type="match status" value="1"/>
</dbReference>
<sequence length="345" mass="39038">MLENVKFHNTAELESRTNLPGVRLQRFPKQVRESLTEKGRTKAAESSGCEIRFVTEAANIRVTMAAQEKDGRVLVFKGDFFHAAYELKAGVVTTLQLEAPERFLEVPAALLDNVAFSSKVWRIYCDRFTAIFYDIDAYGYAIRPPERREVPQLTILAYGSSITQGAGALSHYNGYVQQTARRLGMDMLNLGLSGSCCCEPELADHLVEREDWDLAYLELGVNMRGTVSTEEFQHRVTYLLDGIIRNHPTKPILATTIYPNRATYFNDKAHSFSQAEKQFNEVLQRYVESRQHANLTLLDGERIMIDFTSLTSDLIHPSDYGHSRMGEQLAGFLRPFVDKLRAAQG</sequence>
<dbReference type="Gene3D" id="2.60.120.260">
    <property type="entry name" value="Galactose-binding domain-like"/>
    <property type="match status" value="1"/>
</dbReference>
<feature type="domain" description="SGNH hydrolase-type esterase" evidence="1">
    <location>
        <begin position="154"/>
        <end position="329"/>
    </location>
</feature>
<dbReference type="PANTHER" id="PTHR30383">
    <property type="entry name" value="THIOESTERASE 1/PROTEASE 1/LYSOPHOSPHOLIPASE L1"/>
    <property type="match status" value="1"/>
</dbReference>
<dbReference type="InterPro" id="IPR036514">
    <property type="entry name" value="SGNH_hydro_sf"/>
</dbReference>
<dbReference type="InterPro" id="IPR013830">
    <property type="entry name" value="SGNH_hydro"/>
</dbReference>
<dbReference type="PANTHER" id="PTHR30383:SF5">
    <property type="entry name" value="SGNH HYDROLASE-TYPE ESTERASE DOMAIN-CONTAINING PROTEIN"/>
    <property type="match status" value="1"/>
</dbReference>
<protein>
    <submittedName>
        <fullName evidence="2">Lipase</fullName>
    </submittedName>
</protein>
<dbReference type="STRING" id="1850517.A8708_08690"/>
<accession>A0A198AN75</accession>
<organism evidence="2 3">
    <name type="scientific">Paenibacillus oryzisoli</name>
    <dbReference type="NCBI Taxonomy" id="1850517"/>
    <lineage>
        <taxon>Bacteria</taxon>
        <taxon>Bacillati</taxon>
        <taxon>Bacillota</taxon>
        <taxon>Bacilli</taxon>
        <taxon>Bacillales</taxon>
        <taxon>Paenibacillaceae</taxon>
        <taxon>Paenibacillus</taxon>
    </lineage>
</organism>
<dbReference type="AlphaFoldDB" id="A0A198AN75"/>
<comment type="caution">
    <text evidence="2">The sequence shown here is derived from an EMBL/GenBank/DDBJ whole genome shotgun (WGS) entry which is preliminary data.</text>
</comment>
<dbReference type="Gene3D" id="3.40.50.1110">
    <property type="entry name" value="SGNH hydrolase"/>
    <property type="match status" value="1"/>
</dbReference>
<dbReference type="Pfam" id="PF14606">
    <property type="entry name" value="Lipase_GDSL_3"/>
    <property type="match status" value="1"/>
</dbReference>
<keyword evidence="3" id="KW-1185">Reference proteome</keyword>
<evidence type="ECO:0000313" key="3">
    <source>
        <dbReference type="Proteomes" id="UP000078454"/>
    </source>
</evidence>
<evidence type="ECO:0000313" key="2">
    <source>
        <dbReference type="EMBL" id="OAS22702.1"/>
    </source>
</evidence>
<dbReference type="Proteomes" id="UP000078454">
    <property type="component" value="Unassembled WGS sequence"/>
</dbReference>
<gene>
    <name evidence="2" type="ORF">A8708_08690</name>
</gene>